<name>A0A8K0IPJ4_COCNU</name>
<protein>
    <submittedName>
        <fullName evidence="2">Uncharacterized protein</fullName>
    </submittedName>
</protein>
<gene>
    <name evidence="2" type="ORF">COCNU_11G008260</name>
</gene>
<accession>A0A8K0IPJ4</accession>
<evidence type="ECO:0000256" key="1">
    <source>
        <dbReference type="SAM" id="MobiDB-lite"/>
    </source>
</evidence>
<keyword evidence="3" id="KW-1185">Reference proteome</keyword>
<organism evidence="2 3">
    <name type="scientific">Cocos nucifera</name>
    <name type="common">Coconut palm</name>
    <dbReference type="NCBI Taxonomy" id="13894"/>
    <lineage>
        <taxon>Eukaryota</taxon>
        <taxon>Viridiplantae</taxon>
        <taxon>Streptophyta</taxon>
        <taxon>Embryophyta</taxon>
        <taxon>Tracheophyta</taxon>
        <taxon>Spermatophyta</taxon>
        <taxon>Magnoliopsida</taxon>
        <taxon>Liliopsida</taxon>
        <taxon>Arecaceae</taxon>
        <taxon>Arecoideae</taxon>
        <taxon>Cocoseae</taxon>
        <taxon>Attaleinae</taxon>
        <taxon>Cocos</taxon>
    </lineage>
</organism>
<feature type="region of interest" description="Disordered" evidence="1">
    <location>
        <begin position="42"/>
        <end position="64"/>
    </location>
</feature>
<proteinExistence type="predicted"/>
<evidence type="ECO:0000313" key="2">
    <source>
        <dbReference type="EMBL" id="KAG1363999.1"/>
    </source>
</evidence>
<evidence type="ECO:0000313" key="3">
    <source>
        <dbReference type="Proteomes" id="UP000797356"/>
    </source>
</evidence>
<sequence length="64" mass="7182">MESIGRARGRSEAHVELSTSESRKGLHLRAKEKFIVLCVNSPLDHPPDGSQSDQCVIQRRIRAK</sequence>
<feature type="region of interest" description="Disordered" evidence="1">
    <location>
        <begin position="1"/>
        <end position="23"/>
    </location>
</feature>
<reference evidence="2" key="1">
    <citation type="journal article" date="2017" name="Gigascience">
        <title>The genome draft of coconut (Cocos nucifera).</title>
        <authorList>
            <person name="Xiao Y."/>
            <person name="Xu P."/>
            <person name="Fan H."/>
            <person name="Baudouin L."/>
            <person name="Xia W."/>
            <person name="Bocs S."/>
            <person name="Xu J."/>
            <person name="Li Q."/>
            <person name="Guo A."/>
            <person name="Zhou L."/>
            <person name="Li J."/>
            <person name="Wu Y."/>
            <person name="Ma Z."/>
            <person name="Armero A."/>
            <person name="Issali A.E."/>
            <person name="Liu N."/>
            <person name="Peng M."/>
            <person name="Yang Y."/>
        </authorList>
    </citation>
    <scope>NUCLEOTIDE SEQUENCE</scope>
    <source>
        <tissue evidence="2">Spear leaf of Hainan Tall coconut</tissue>
    </source>
</reference>
<reference evidence="2" key="2">
    <citation type="submission" date="2019-07" db="EMBL/GenBank/DDBJ databases">
        <authorList>
            <person name="Yang Y."/>
            <person name="Bocs S."/>
            <person name="Baudouin L."/>
        </authorList>
    </citation>
    <scope>NUCLEOTIDE SEQUENCE</scope>
    <source>
        <tissue evidence="2">Spear leaf of Hainan Tall coconut</tissue>
    </source>
</reference>
<feature type="compositionally biased region" description="Basic and acidic residues" evidence="1">
    <location>
        <begin position="9"/>
        <end position="23"/>
    </location>
</feature>
<dbReference type="EMBL" id="CM017882">
    <property type="protein sequence ID" value="KAG1363999.1"/>
    <property type="molecule type" value="Genomic_DNA"/>
</dbReference>
<comment type="caution">
    <text evidence="2">The sequence shown here is derived from an EMBL/GenBank/DDBJ whole genome shotgun (WGS) entry which is preliminary data.</text>
</comment>
<dbReference type="AlphaFoldDB" id="A0A8K0IPJ4"/>
<dbReference type="Proteomes" id="UP000797356">
    <property type="component" value="Chromosome 11"/>
</dbReference>